<reference evidence="3" key="1">
    <citation type="submission" date="2025-08" db="UniProtKB">
        <authorList>
            <consortium name="RefSeq"/>
        </authorList>
    </citation>
    <scope>IDENTIFICATION</scope>
    <source>
        <strain evidence="3">Wakin</strain>
        <tissue evidence="3">Muscle</tissue>
    </source>
</reference>
<evidence type="ECO:0000313" key="3">
    <source>
        <dbReference type="RefSeq" id="XP_026124558.1"/>
    </source>
</evidence>
<dbReference type="GeneID" id="113106744"/>
<dbReference type="OrthoDB" id="10057688at2759"/>
<evidence type="ECO:0000256" key="1">
    <source>
        <dbReference type="SAM" id="MobiDB-lite"/>
    </source>
</evidence>
<proteinExistence type="predicted"/>
<dbReference type="Proteomes" id="UP000515129">
    <property type="component" value="Chromosome 8"/>
</dbReference>
<dbReference type="PANTHER" id="PTHR47773:SF1">
    <property type="entry name" value="C2H2-TYPE DOMAIN-CONTAINING PROTEIN"/>
    <property type="match status" value="1"/>
</dbReference>
<dbReference type="KEGG" id="caua:113106744"/>
<keyword evidence="2" id="KW-1185">Reference proteome</keyword>
<organism evidence="2 3">
    <name type="scientific">Carassius auratus</name>
    <name type="common">Goldfish</name>
    <dbReference type="NCBI Taxonomy" id="7957"/>
    <lineage>
        <taxon>Eukaryota</taxon>
        <taxon>Metazoa</taxon>
        <taxon>Chordata</taxon>
        <taxon>Craniata</taxon>
        <taxon>Vertebrata</taxon>
        <taxon>Euteleostomi</taxon>
        <taxon>Actinopterygii</taxon>
        <taxon>Neopterygii</taxon>
        <taxon>Teleostei</taxon>
        <taxon>Ostariophysi</taxon>
        <taxon>Cypriniformes</taxon>
        <taxon>Cyprinidae</taxon>
        <taxon>Cyprininae</taxon>
        <taxon>Carassius</taxon>
    </lineage>
</organism>
<name>A0A6P6PTX5_CARAU</name>
<dbReference type="AlphaFoldDB" id="A0A6P6PTX5"/>
<accession>A0A6P6PTX5</accession>
<sequence length="444" mass="49523">MSIKLLDQERMWEIWRTQQRHMQFIQDSPGVQLYRKTGQLTKDGVILPVYRCARGSTSLESFHLHLNRFVPGTSANALHFQMDLLEGLVQWNEARGVAAVEGASREEICYGGQLLQYCNVLSQQLLGLKLPQDYTSPGEFKGELFGLEYLYSQTRRAFEEDLGVDPDIPDVIQGSPLGNRQHPYNLLISPHQHQHQHQLSLTLLPCPLRARWRVWDQMAKLVMTTSLGWLTVWLTCAFRGLSLRVRWMRLLCCGTTLQQDIEPFTAPLVAPEQLPPVLPKLPEAIQHGHSSFEFEIPQDASGQAAPRSRGQLPPVGLTPAPQVPSATSAIPASASVPAATHKSTTASAMPIPVEGAPVPVAAADEKRVPRTKAWRRKKLAEAAAAQGLNPKKRQIAQQFLCQKCGQPKTEEFGHSQFRCVHFCAKASGKTVAQWMEEVKRGKTK</sequence>
<evidence type="ECO:0000313" key="2">
    <source>
        <dbReference type="Proteomes" id="UP000515129"/>
    </source>
</evidence>
<dbReference type="PANTHER" id="PTHR47773">
    <property type="entry name" value="SI:DKEY-9I5.2-RELATED"/>
    <property type="match status" value="1"/>
</dbReference>
<feature type="region of interest" description="Disordered" evidence="1">
    <location>
        <begin position="298"/>
        <end position="329"/>
    </location>
</feature>
<protein>
    <submittedName>
        <fullName evidence="3">Uncharacterized protein LOC113106744</fullName>
    </submittedName>
</protein>
<dbReference type="RefSeq" id="XP_026124558.1">
    <property type="nucleotide sequence ID" value="XM_026268773.1"/>
</dbReference>
<gene>
    <name evidence="3" type="primary">LOC113106744</name>
</gene>